<reference evidence="2" key="1">
    <citation type="submission" date="2023-06" db="EMBL/GenBank/DDBJ databases">
        <title>Genome-scale phylogeny and comparative genomics of the fungal order Sordariales.</title>
        <authorList>
            <consortium name="Lawrence Berkeley National Laboratory"/>
            <person name="Hensen N."/>
            <person name="Bonometti L."/>
            <person name="Westerberg I."/>
            <person name="Brannstrom I.O."/>
            <person name="Guillou S."/>
            <person name="Cros-Aarteil S."/>
            <person name="Calhoun S."/>
            <person name="Haridas S."/>
            <person name="Kuo A."/>
            <person name="Mondo S."/>
            <person name="Pangilinan J."/>
            <person name="Riley R."/>
            <person name="LaButti K."/>
            <person name="Andreopoulos B."/>
            <person name="Lipzen A."/>
            <person name="Chen C."/>
            <person name="Yanf M."/>
            <person name="Daum C."/>
            <person name="Ng V."/>
            <person name="Clum A."/>
            <person name="Steindorff A."/>
            <person name="Ohm R."/>
            <person name="Martin F."/>
            <person name="Silar P."/>
            <person name="Natvig D."/>
            <person name="Lalanne C."/>
            <person name="Gautier V."/>
            <person name="Ament-velasquez S.L."/>
            <person name="Kruys A."/>
            <person name="Hutchinson M.I."/>
            <person name="Powell A.J."/>
            <person name="Barry K."/>
            <person name="Miller A.N."/>
            <person name="Grigoriev I.V."/>
            <person name="Debuchy R."/>
            <person name="Gladieux P."/>
            <person name="Thoren M.H."/>
            <person name="Johannesson H."/>
        </authorList>
    </citation>
    <scope>NUCLEOTIDE SEQUENCE</scope>
    <source>
        <strain evidence="2">SMH2392-1A</strain>
    </source>
</reference>
<dbReference type="AlphaFoldDB" id="A0AA40ADY6"/>
<evidence type="ECO:0000313" key="2">
    <source>
        <dbReference type="EMBL" id="KAK0714076.1"/>
    </source>
</evidence>
<feature type="compositionally biased region" description="Acidic residues" evidence="1">
    <location>
        <begin position="96"/>
        <end position="106"/>
    </location>
</feature>
<protein>
    <submittedName>
        <fullName evidence="2">Uncharacterized protein</fullName>
    </submittedName>
</protein>
<proteinExistence type="predicted"/>
<name>A0AA40ADY6_9PEZI</name>
<feature type="compositionally biased region" description="Basic residues" evidence="1">
    <location>
        <begin position="111"/>
        <end position="121"/>
    </location>
</feature>
<dbReference type="RefSeq" id="XP_060295398.1">
    <property type="nucleotide sequence ID" value="XM_060440217.1"/>
</dbReference>
<accession>A0AA40ADY6</accession>
<dbReference type="Proteomes" id="UP001172101">
    <property type="component" value="Unassembled WGS sequence"/>
</dbReference>
<comment type="caution">
    <text evidence="2">The sequence shown here is derived from an EMBL/GenBank/DDBJ whole genome shotgun (WGS) entry which is preliminary data.</text>
</comment>
<evidence type="ECO:0000313" key="3">
    <source>
        <dbReference type="Proteomes" id="UP001172101"/>
    </source>
</evidence>
<sequence length="242" mass="26817">MSNITSNIFSHREQELLANVMICIESFPIIDFTKLATLQRMTNVRSASNAWTAVKKKIEDYHGRREDADELFHSPPRIKTALRKRPAKVSAKDIEEYSSEYSDDSEDVKPIAKRSRSGSARKSRESKPAPPAPKKTVVVDLVSLSSEEDKKPVVKVEKQPILHTPVLDGRILRGPSDTAMFLDPEAYSLPEQKGALLPKFAHPPRAPAVAATPARASNDDLEELDDDVIAGLHLMAKTQARA</sequence>
<keyword evidence="3" id="KW-1185">Reference proteome</keyword>
<evidence type="ECO:0000256" key="1">
    <source>
        <dbReference type="SAM" id="MobiDB-lite"/>
    </source>
</evidence>
<gene>
    <name evidence="2" type="ORF">B0T26DRAFT_678333</name>
</gene>
<dbReference type="GeneID" id="85323487"/>
<organism evidence="2 3">
    <name type="scientific">Lasiosphaeria miniovina</name>
    <dbReference type="NCBI Taxonomy" id="1954250"/>
    <lineage>
        <taxon>Eukaryota</taxon>
        <taxon>Fungi</taxon>
        <taxon>Dikarya</taxon>
        <taxon>Ascomycota</taxon>
        <taxon>Pezizomycotina</taxon>
        <taxon>Sordariomycetes</taxon>
        <taxon>Sordariomycetidae</taxon>
        <taxon>Sordariales</taxon>
        <taxon>Lasiosphaeriaceae</taxon>
        <taxon>Lasiosphaeria</taxon>
    </lineage>
</organism>
<feature type="region of interest" description="Disordered" evidence="1">
    <location>
        <begin position="93"/>
        <end position="136"/>
    </location>
</feature>
<dbReference type="EMBL" id="JAUIRO010000005">
    <property type="protein sequence ID" value="KAK0714076.1"/>
    <property type="molecule type" value="Genomic_DNA"/>
</dbReference>